<dbReference type="Gene3D" id="3.40.50.10350">
    <property type="entry name" value="Glycerate kinase, domain 1"/>
    <property type="match status" value="1"/>
</dbReference>
<dbReference type="EMBL" id="VDGI01000002">
    <property type="protein sequence ID" value="TQR21311.1"/>
    <property type="molecule type" value="Genomic_DNA"/>
</dbReference>
<dbReference type="InterPro" id="IPR036129">
    <property type="entry name" value="Glycerate_kinase_sf"/>
</dbReference>
<dbReference type="PANTHER" id="PTHR21599">
    <property type="entry name" value="GLYCERATE KINASE"/>
    <property type="match status" value="1"/>
</dbReference>
<dbReference type="RefSeq" id="WP_142641203.1">
    <property type="nucleotide sequence ID" value="NZ_VDGI01000002.1"/>
</dbReference>
<dbReference type="Pfam" id="PF02595">
    <property type="entry name" value="Gly_kinase"/>
    <property type="match status" value="1"/>
</dbReference>
<protein>
    <submittedName>
        <fullName evidence="5">Glycerate kinase</fullName>
    </submittedName>
</protein>
<comment type="similarity">
    <text evidence="1 4">Belongs to the glycerate kinase type-1 family.</text>
</comment>
<evidence type="ECO:0000256" key="1">
    <source>
        <dbReference type="ARBA" id="ARBA00006284"/>
    </source>
</evidence>
<keyword evidence="2 4" id="KW-0808">Transferase</keyword>
<dbReference type="InterPro" id="IPR018193">
    <property type="entry name" value="Glyc_kinase_flavodox-like_fold"/>
</dbReference>
<comment type="caution">
    <text evidence="5">The sequence shown here is derived from an EMBL/GenBank/DDBJ whole genome shotgun (WGS) entry which is preliminary data.</text>
</comment>
<dbReference type="Gene3D" id="3.90.1510.10">
    <property type="entry name" value="Glycerate kinase, domain 2"/>
    <property type="match status" value="1"/>
</dbReference>
<dbReference type="InterPro" id="IPR018197">
    <property type="entry name" value="Glycerate_kinase_RE-like"/>
</dbReference>
<name>A0A544TV40_9BACI</name>
<reference evidence="5 6" key="1">
    <citation type="submission" date="2019-06" db="EMBL/GenBank/DDBJ databases">
        <title>Psychrobacillus vulpis sp. nov., a new species isolated from feces of a red fox that inhabits in The Tablas de Daimiel Natural Park, Albacete, Spain.</title>
        <authorList>
            <person name="Rodriguez M."/>
            <person name="Reina J.C."/>
            <person name="Bejar V."/>
            <person name="Llamas I."/>
        </authorList>
    </citation>
    <scope>NUCLEOTIDE SEQUENCE [LARGE SCALE GENOMIC DNA]</scope>
    <source>
        <strain evidence="5 6">Z8</strain>
    </source>
</reference>
<evidence type="ECO:0000313" key="5">
    <source>
        <dbReference type="EMBL" id="TQR21311.1"/>
    </source>
</evidence>
<sequence>MKIIVSPDSFKGSLSAIEAAQEIAAGIKEIDPTIETVLLPVADGGEGTLESLVIATNGQTIYVDVQDPIGRTIRVEYGVLGDGETCVIEMAKASGLTLLKENEKNPLIASTFGTGELIRHALDSGYRKFVVGIGGSATNDGGTGMLQALGMKFQNEDGLEIEKGAESLKDLVEIDATGFDKRIRDSHFVIACDVDNPFVGPEGATAIFGPQKGVTADWVEKLDKNLFNLANKVESLTGISLHNQPGAGAAGGLGGAFLAFFPIELKPGIEVVMEAINFHQQLIEADFIFTGEGKSDLQTLSGKAPIGIANAAKKHGIPVILISGNIELESISQLSTYFYQLASVSNGVITKEESIRNAAHYLRERTKETMQSLLKLKGV</sequence>
<dbReference type="GO" id="GO:0031388">
    <property type="term" value="P:organic acid phosphorylation"/>
    <property type="evidence" value="ECO:0007669"/>
    <property type="project" value="UniProtKB-UniRule"/>
</dbReference>
<keyword evidence="6" id="KW-1185">Reference proteome</keyword>
<dbReference type="GO" id="GO:0008887">
    <property type="term" value="F:glycerate kinase activity"/>
    <property type="evidence" value="ECO:0007669"/>
    <property type="project" value="UniProtKB-UniRule"/>
</dbReference>
<proteinExistence type="inferred from homology"/>
<evidence type="ECO:0000313" key="6">
    <source>
        <dbReference type="Proteomes" id="UP000316626"/>
    </source>
</evidence>
<dbReference type="PIRSF" id="PIRSF006078">
    <property type="entry name" value="GlxK"/>
    <property type="match status" value="1"/>
</dbReference>
<dbReference type="PANTHER" id="PTHR21599:SF0">
    <property type="entry name" value="GLYCERATE KINASE"/>
    <property type="match status" value="1"/>
</dbReference>
<dbReference type="InterPro" id="IPR004381">
    <property type="entry name" value="Glycerate_kinase"/>
</dbReference>
<dbReference type="SUPFAM" id="SSF110738">
    <property type="entry name" value="Glycerate kinase I"/>
    <property type="match status" value="1"/>
</dbReference>
<dbReference type="Proteomes" id="UP000316626">
    <property type="component" value="Unassembled WGS sequence"/>
</dbReference>
<keyword evidence="3 4" id="KW-0418">Kinase</keyword>
<accession>A0A544TV40</accession>
<evidence type="ECO:0000256" key="4">
    <source>
        <dbReference type="PIRNR" id="PIRNR006078"/>
    </source>
</evidence>
<organism evidence="5 6">
    <name type="scientific">Psychrobacillus vulpis</name>
    <dbReference type="NCBI Taxonomy" id="2325572"/>
    <lineage>
        <taxon>Bacteria</taxon>
        <taxon>Bacillati</taxon>
        <taxon>Bacillota</taxon>
        <taxon>Bacilli</taxon>
        <taxon>Bacillales</taxon>
        <taxon>Bacillaceae</taxon>
        <taxon>Psychrobacillus</taxon>
    </lineage>
</organism>
<evidence type="ECO:0000256" key="2">
    <source>
        <dbReference type="ARBA" id="ARBA00022679"/>
    </source>
</evidence>
<dbReference type="OrthoDB" id="9774290at2"/>
<gene>
    <name evidence="5" type="ORF">FG384_03660</name>
</gene>
<evidence type="ECO:0000256" key="3">
    <source>
        <dbReference type="ARBA" id="ARBA00022777"/>
    </source>
</evidence>
<dbReference type="NCBIfam" id="TIGR00045">
    <property type="entry name" value="glycerate kinase"/>
    <property type="match status" value="1"/>
</dbReference>
<dbReference type="AlphaFoldDB" id="A0A544TV40"/>